<dbReference type="RefSeq" id="XP_040712831.1">
    <property type="nucleotide sequence ID" value="XM_040859840.1"/>
</dbReference>
<gene>
    <name evidence="1" type="ORF">BCR38DRAFT_42757</name>
</gene>
<keyword evidence="2" id="KW-1185">Reference proteome</keyword>
<accession>A0A1Y2DN68</accession>
<organism evidence="1 2">
    <name type="scientific">Pseudomassariella vexata</name>
    <dbReference type="NCBI Taxonomy" id="1141098"/>
    <lineage>
        <taxon>Eukaryota</taxon>
        <taxon>Fungi</taxon>
        <taxon>Dikarya</taxon>
        <taxon>Ascomycota</taxon>
        <taxon>Pezizomycotina</taxon>
        <taxon>Sordariomycetes</taxon>
        <taxon>Xylariomycetidae</taxon>
        <taxon>Amphisphaeriales</taxon>
        <taxon>Pseudomassariaceae</taxon>
        <taxon>Pseudomassariella</taxon>
    </lineage>
</organism>
<proteinExistence type="predicted"/>
<dbReference type="InParanoid" id="A0A1Y2DN68"/>
<evidence type="ECO:0000313" key="1">
    <source>
        <dbReference type="EMBL" id="ORY60604.1"/>
    </source>
</evidence>
<dbReference type="GeneID" id="63776052"/>
<protein>
    <submittedName>
        <fullName evidence="1">Uncharacterized protein</fullName>
    </submittedName>
</protein>
<name>A0A1Y2DN68_9PEZI</name>
<comment type="caution">
    <text evidence="1">The sequence shown here is derived from an EMBL/GenBank/DDBJ whole genome shotgun (WGS) entry which is preliminary data.</text>
</comment>
<reference evidence="1 2" key="1">
    <citation type="submission" date="2016-07" db="EMBL/GenBank/DDBJ databases">
        <title>Pervasive Adenine N6-methylation of Active Genes in Fungi.</title>
        <authorList>
            <consortium name="DOE Joint Genome Institute"/>
            <person name="Mondo S.J."/>
            <person name="Dannebaum R.O."/>
            <person name="Kuo R.C."/>
            <person name="Labutti K."/>
            <person name="Haridas S."/>
            <person name="Kuo A."/>
            <person name="Salamov A."/>
            <person name="Ahrendt S.R."/>
            <person name="Lipzen A."/>
            <person name="Sullivan W."/>
            <person name="Andreopoulos W.B."/>
            <person name="Clum A."/>
            <person name="Lindquist E."/>
            <person name="Daum C."/>
            <person name="Ramamoorthy G.K."/>
            <person name="Gryganskyi A."/>
            <person name="Culley D."/>
            <person name="Magnuson J.K."/>
            <person name="James T.Y."/>
            <person name="O'Malley M.A."/>
            <person name="Stajich J.E."/>
            <person name="Spatafora J.W."/>
            <person name="Visel A."/>
            <person name="Grigoriev I.V."/>
        </authorList>
    </citation>
    <scope>NUCLEOTIDE SEQUENCE [LARGE SCALE GENOMIC DNA]</scope>
    <source>
        <strain evidence="1 2">CBS 129021</strain>
    </source>
</reference>
<sequence>MTGIPTPRSFAEGQETESLPLVLSMSSCPGLLREHNMGFVEGSIVNKHLLQVGISMQVAARANVLCIHAGSSIISHQSAASGGGFDINWAGDNDV</sequence>
<dbReference type="AlphaFoldDB" id="A0A1Y2DN68"/>
<dbReference type="Proteomes" id="UP000193689">
    <property type="component" value="Unassembled WGS sequence"/>
</dbReference>
<evidence type="ECO:0000313" key="2">
    <source>
        <dbReference type="Proteomes" id="UP000193689"/>
    </source>
</evidence>
<dbReference type="EMBL" id="MCFJ01000011">
    <property type="protein sequence ID" value="ORY60604.1"/>
    <property type="molecule type" value="Genomic_DNA"/>
</dbReference>